<dbReference type="GeneID" id="25735732"/>
<sequence length="113" mass="11772">MEAACCVLEAAAAGCLEEGERPALEGMLQHVRAQLAVMAEAGAEHSCAAYRGEDDDDDVRILQDDGSWRVWRTAAAAQAALADAACVGADNEGDDWEGDAWEREGCGDEGSGG</sequence>
<accession>A0A0D2MXK2</accession>
<dbReference type="AlphaFoldDB" id="A0A0D2MXK2"/>
<dbReference type="EMBL" id="KK100557">
    <property type="protein sequence ID" value="KIZ05107.1"/>
    <property type="molecule type" value="Genomic_DNA"/>
</dbReference>
<dbReference type="Proteomes" id="UP000054498">
    <property type="component" value="Unassembled WGS sequence"/>
</dbReference>
<dbReference type="RefSeq" id="XP_013904126.1">
    <property type="nucleotide sequence ID" value="XM_014048672.1"/>
</dbReference>
<gene>
    <name evidence="2" type="ORF">MNEG_2854</name>
</gene>
<evidence type="ECO:0000313" key="3">
    <source>
        <dbReference type="Proteomes" id="UP000054498"/>
    </source>
</evidence>
<evidence type="ECO:0000313" key="2">
    <source>
        <dbReference type="EMBL" id="KIZ05107.1"/>
    </source>
</evidence>
<feature type="region of interest" description="Disordered" evidence="1">
    <location>
        <begin position="91"/>
        <end position="113"/>
    </location>
</feature>
<name>A0A0D2MXK2_9CHLO</name>
<proteinExistence type="predicted"/>
<keyword evidence="3" id="KW-1185">Reference proteome</keyword>
<evidence type="ECO:0000256" key="1">
    <source>
        <dbReference type="SAM" id="MobiDB-lite"/>
    </source>
</evidence>
<dbReference type="KEGG" id="mng:MNEG_2854"/>
<protein>
    <submittedName>
        <fullName evidence="2">Uncharacterized protein</fullName>
    </submittedName>
</protein>
<reference evidence="2 3" key="1">
    <citation type="journal article" date="2013" name="BMC Genomics">
        <title>Reconstruction of the lipid metabolism for the microalga Monoraphidium neglectum from its genome sequence reveals characteristics suitable for biofuel production.</title>
        <authorList>
            <person name="Bogen C."/>
            <person name="Al-Dilaimi A."/>
            <person name="Albersmeier A."/>
            <person name="Wichmann J."/>
            <person name="Grundmann M."/>
            <person name="Rupp O."/>
            <person name="Lauersen K.J."/>
            <person name="Blifernez-Klassen O."/>
            <person name="Kalinowski J."/>
            <person name="Goesmann A."/>
            <person name="Mussgnug J.H."/>
            <person name="Kruse O."/>
        </authorList>
    </citation>
    <scope>NUCLEOTIDE SEQUENCE [LARGE SCALE GENOMIC DNA]</scope>
    <source>
        <strain evidence="2 3">SAG 48.87</strain>
    </source>
</reference>
<organism evidence="2 3">
    <name type="scientific">Monoraphidium neglectum</name>
    <dbReference type="NCBI Taxonomy" id="145388"/>
    <lineage>
        <taxon>Eukaryota</taxon>
        <taxon>Viridiplantae</taxon>
        <taxon>Chlorophyta</taxon>
        <taxon>core chlorophytes</taxon>
        <taxon>Chlorophyceae</taxon>
        <taxon>CS clade</taxon>
        <taxon>Sphaeropleales</taxon>
        <taxon>Selenastraceae</taxon>
        <taxon>Monoraphidium</taxon>
    </lineage>
</organism>